<protein>
    <submittedName>
        <fullName evidence="3">Serine protease</fullName>
    </submittedName>
</protein>
<keyword evidence="2" id="KW-0472">Membrane</keyword>
<dbReference type="OrthoDB" id="9758917at2"/>
<dbReference type="Proteomes" id="UP000249915">
    <property type="component" value="Unassembled WGS sequence"/>
</dbReference>
<name>A0A2V4AKC5_9PSEU</name>
<keyword evidence="2" id="KW-0812">Transmembrane</keyword>
<keyword evidence="3" id="KW-0378">Hydrolase</keyword>
<feature type="compositionally biased region" description="Pro residues" evidence="1">
    <location>
        <begin position="25"/>
        <end position="35"/>
    </location>
</feature>
<feature type="transmembrane region" description="Helical" evidence="2">
    <location>
        <begin position="51"/>
        <end position="74"/>
    </location>
</feature>
<dbReference type="GO" id="GO:0006508">
    <property type="term" value="P:proteolysis"/>
    <property type="evidence" value="ECO:0007669"/>
    <property type="project" value="UniProtKB-KW"/>
</dbReference>
<dbReference type="Gene3D" id="2.40.10.120">
    <property type="match status" value="1"/>
</dbReference>
<dbReference type="Pfam" id="PF13365">
    <property type="entry name" value="Trypsin_2"/>
    <property type="match status" value="1"/>
</dbReference>
<dbReference type="InterPro" id="IPR009003">
    <property type="entry name" value="Peptidase_S1_PA"/>
</dbReference>
<gene>
    <name evidence="3" type="ORF">BAY60_24825</name>
</gene>
<dbReference type="GO" id="GO:0004252">
    <property type="term" value="F:serine-type endopeptidase activity"/>
    <property type="evidence" value="ECO:0007669"/>
    <property type="project" value="InterPro"/>
</dbReference>
<evidence type="ECO:0000256" key="2">
    <source>
        <dbReference type="SAM" id="Phobius"/>
    </source>
</evidence>
<keyword evidence="2" id="KW-1133">Transmembrane helix</keyword>
<reference evidence="3 4" key="1">
    <citation type="submission" date="2016-07" db="EMBL/GenBank/DDBJ databases">
        <title>Draft genome sequence of Prauserella muralis DSM 45305, isolated from a mould-covered wall in an indoor environment.</title>
        <authorList>
            <person name="Ruckert C."/>
            <person name="Albersmeier A."/>
            <person name="Jiang C.-L."/>
            <person name="Jiang Y."/>
            <person name="Kalinowski J."/>
            <person name="Schneider O."/>
            <person name="Winkler A."/>
            <person name="Zotchev S.B."/>
        </authorList>
    </citation>
    <scope>NUCLEOTIDE SEQUENCE [LARGE SCALE GENOMIC DNA]</scope>
    <source>
        <strain evidence="3 4">DSM 45305</strain>
    </source>
</reference>
<proteinExistence type="predicted"/>
<sequence>MDENPHTPEQPHSPTDRQQDHPLFAKPPVPPPPAGPDHHQPAGGKRARSRVGVLAAGAAVVAALVGGAGGAAIVTAADGGSSGSAASALGSATGQTVANTGSDVSAVARKVLPSVVQVDVTTADGEAIGSGVILSEDGKILTNAHVVDGAVGDVEVTLSDGTTYRASVLGADTTADIAVLQAHGASGLTPATLGDSASVQVGQEVVAIGSPAGLQNTVTSGIVSAVDRHLSELNRRQEQPSPFGGRQAFDQAAGTPSYTAIQTDASINHGNSGGPLVNTSGEVIGINSAMYSPSSGSIGIGFAIPIDDAKAIVDNIENGT</sequence>
<organism evidence="3 4">
    <name type="scientific">Prauserella muralis</name>
    <dbReference type="NCBI Taxonomy" id="588067"/>
    <lineage>
        <taxon>Bacteria</taxon>
        <taxon>Bacillati</taxon>
        <taxon>Actinomycetota</taxon>
        <taxon>Actinomycetes</taxon>
        <taxon>Pseudonocardiales</taxon>
        <taxon>Pseudonocardiaceae</taxon>
        <taxon>Prauserella</taxon>
    </lineage>
</organism>
<evidence type="ECO:0000313" key="3">
    <source>
        <dbReference type="EMBL" id="PXY20751.1"/>
    </source>
</evidence>
<evidence type="ECO:0000256" key="1">
    <source>
        <dbReference type="SAM" id="MobiDB-lite"/>
    </source>
</evidence>
<dbReference type="PRINTS" id="PR00834">
    <property type="entry name" value="PROTEASES2C"/>
</dbReference>
<dbReference type="InterPro" id="IPR001940">
    <property type="entry name" value="Peptidase_S1C"/>
</dbReference>
<accession>A0A2V4AKC5</accession>
<keyword evidence="4" id="KW-1185">Reference proteome</keyword>
<evidence type="ECO:0000313" key="4">
    <source>
        <dbReference type="Proteomes" id="UP000249915"/>
    </source>
</evidence>
<keyword evidence="3" id="KW-0645">Protease</keyword>
<dbReference type="PANTHER" id="PTHR22939:SF129">
    <property type="entry name" value="SERINE PROTEASE HTRA2, MITOCHONDRIAL"/>
    <property type="match status" value="1"/>
</dbReference>
<dbReference type="RefSeq" id="WP_112283785.1">
    <property type="nucleotide sequence ID" value="NZ_MASW01000006.1"/>
</dbReference>
<dbReference type="AlphaFoldDB" id="A0A2V4AKC5"/>
<comment type="caution">
    <text evidence="3">The sequence shown here is derived from an EMBL/GenBank/DDBJ whole genome shotgun (WGS) entry which is preliminary data.</text>
</comment>
<dbReference type="EMBL" id="MASW01000006">
    <property type="protein sequence ID" value="PXY20751.1"/>
    <property type="molecule type" value="Genomic_DNA"/>
</dbReference>
<feature type="region of interest" description="Disordered" evidence="1">
    <location>
        <begin position="1"/>
        <end position="49"/>
    </location>
</feature>
<dbReference type="SUPFAM" id="SSF50494">
    <property type="entry name" value="Trypsin-like serine proteases"/>
    <property type="match status" value="1"/>
</dbReference>
<dbReference type="PANTHER" id="PTHR22939">
    <property type="entry name" value="SERINE PROTEASE FAMILY S1C HTRA-RELATED"/>
    <property type="match status" value="1"/>
</dbReference>